<organism evidence="3 4">
    <name type="scientific">Kitasatospora nipponensis</name>
    <dbReference type="NCBI Taxonomy" id="258049"/>
    <lineage>
        <taxon>Bacteria</taxon>
        <taxon>Bacillati</taxon>
        <taxon>Actinomycetota</taxon>
        <taxon>Actinomycetes</taxon>
        <taxon>Kitasatosporales</taxon>
        <taxon>Streptomycetaceae</taxon>
        <taxon>Kitasatospora</taxon>
    </lineage>
</organism>
<dbReference type="RefSeq" id="WP_344437549.1">
    <property type="nucleotide sequence ID" value="NZ_BAAALF010000001.1"/>
</dbReference>
<name>A0ABP4G5K2_9ACTN</name>
<keyword evidence="2" id="KW-0560">Oxidoreductase</keyword>
<reference evidence="4" key="1">
    <citation type="journal article" date="2019" name="Int. J. Syst. Evol. Microbiol.">
        <title>The Global Catalogue of Microorganisms (GCM) 10K type strain sequencing project: providing services to taxonomists for standard genome sequencing and annotation.</title>
        <authorList>
            <consortium name="The Broad Institute Genomics Platform"/>
            <consortium name="The Broad Institute Genome Sequencing Center for Infectious Disease"/>
            <person name="Wu L."/>
            <person name="Ma J."/>
        </authorList>
    </citation>
    <scope>NUCLEOTIDE SEQUENCE [LARGE SCALE GENOMIC DNA]</scope>
    <source>
        <strain evidence="4">JCM 13004</strain>
    </source>
</reference>
<dbReference type="CDD" id="cd11029">
    <property type="entry name" value="CYP107-like"/>
    <property type="match status" value="1"/>
</dbReference>
<comment type="caution">
    <text evidence="3">The sequence shown here is derived from an EMBL/GenBank/DDBJ whole genome shotgun (WGS) entry which is preliminary data.</text>
</comment>
<sequence length="395" mass="42683">MTDPPVELGEALLGDPMTGYAELRGSGRIHRATAPDDAPVWLVTGFRDVRELAGDARLALDKRHARTRGSAGDSLPPELDAHLLNTDGVDHRRLRALVGGALGPRRIRTLRDGVRATTDRLLDAMTDGQRVDVLAELAMPLSMTVISDLLGIPDVDRLDFSAWTDTLLSPVPGAPARSRAAMREMHAFLVALITTKRAAPSDDLLGDLITAHDAGARLSEAELVAMAFLLLFGGYHNSAALVATTVMALLTHPAHRRALDAGRLTMGEVTEEVLRWNPPTMLAVRRFAVRDTRIAGSPVRAGERVWLSWAAGNRDPRAFEDPDAFNPSRATTGHLAFGHGAHYCVGAALARLENEIAVTSLLSRFPRLALACHPDELAWRPSLRSRALVALPVTL</sequence>
<evidence type="ECO:0000256" key="1">
    <source>
        <dbReference type="ARBA" id="ARBA00010617"/>
    </source>
</evidence>
<keyword evidence="4" id="KW-1185">Reference proteome</keyword>
<protein>
    <submittedName>
        <fullName evidence="3">Cytochrome P450</fullName>
    </submittedName>
</protein>
<dbReference type="PANTHER" id="PTHR46696">
    <property type="entry name" value="P450, PUTATIVE (EUROFUNG)-RELATED"/>
    <property type="match status" value="1"/>
</dbReference>
<gene>
    <name evidence="3" type="ORF">GCM10009665_00660</name>
</gene>
<keyword evidence="2" id="KW-0349">Heme</keyword>
<comment type="similarity">
    <text evidence="1 2">Belongs to the cytochrome P450 family.</text>
</comment>
<dbReference type="Pfam" id="PF00067">
    <property type="entry name" value="p450"/>
    <property type="match status" value="1"/>
</dbReference>
<dbReference type="Gene3D" id="1.10.630.10">
    <property type="entry name" value="Cytochrome P450"/>
    <property type="match status" value="1"/>
</dbReference>
<accession>A0ABP4G5K2</accession>
<dbReference type="PANTHER" id="PTHR46696:SF1">
    <property type="entry name" value="CYTOCHROME P450 YJIB-RELATED"/>
    <property type="match status" value="1"/>
</dbReference>
<dbReference type="InterPro" id="IPR001128">
    <property type="entry name" value="Cyt_P450"/>
</dbReference>
<keyword evidence="2" id="KW-0408">Iron</keyword>
<dbReference type="SUPFAM" id="SSF48264">
    <property type="entry name" value="Cytochrome P450"/>
    <property type="match status" value="1"/>
</dbReference>
<dbReference type="EMBL" id="BAAALF010000001">
    <property type="protein sequence ID" value="GAA1214754.1"/>
    <property type="molecule type" value="Genomic_DNA"/>
</dbReference>
<dbReference type="PRINTS" id="PR00359">
    <property type="entry name" value="BP450"/>
</dbReference>
<evidence type="ECO:0000313" key="3">
    <source>
        <dbReference type="EMBL" id="GAA1214754.1"/>
    </source>
</evidence>
<keyword evidence="2" id="KW-0479">Metal-binding</keyword>
<evidence type="ECO:0000256" key="2">
    <source>
        <dbReference type="RuleBase" id="RU000461"/>
    </source>
</evidence>
<dbReference type="InterPro" id="IPR036396">
    <property type="entry name" value="Cyt_P450_sf"/>
</dbReference>
<dbReference type="InterPro" id="IPR002397">
    <property type="entry name" value="Cyt_P450_B"/>
</dbReference>
<proteinExistence type="inferred from homology"/>
<keyword evidence="2" id="KW-0503">Monooxygenase</keyword>
<dbReference type="Proteomes" id="UP001500037">
    <property type="component" value="Unassembled WGS sequence"/>
</dbReference>
<dbReference type="PROSITE" id="PS00086">
    <property type="entry name" value="CYTOCHROME_P450"/>
    <property type="match status" value="1"/>
</dbReference>
<dbReference type="InterPro" id="IPR017972">
    <property type="entry name" value="Cyt_P450_CS"/>
</dbReference>
<evidence type="ECO:0000313" key="4">
    <source>
        <dbReference type="Proteomes" id="UP001500037"/>
    </source>
</evidence>